<dbReference type="PANTHER" id="PTHR30535">
    <property type="entry name" value="VITAMIN B12-BINDING PROTEIN"/>
    <property type="match status" value="1"/>
</dbReference>
<organism evidence="4 5">
    <name type="scientific">Leucobacter triazinivorans</name>
    <dbReference type="NCBI Taxonomy" id="1784719"/>
    <lineage>
        <taxon>Bacteria</taxon>
        <taxon>Bacillati</taxon>
        <taxon>Actinomycetota</taxon>
        <taxon>Actinomycetes</taxon>
        <taxon>Micrococcales</taxon>
        <taxon>Microbacteriaceae</taxon>
        <taxon>Leucobacter</taxon>
    </lineage>
</organism>
<proteinExistence type="inferred from homology"/>
<evidence type="ECO:0000259" key="3">
    <source>
        <dbReference type="PROSITE" id="PS50983"/>
    </source>
</evidence>
<dbReference type="PANTHER" id="PTHR30535:SF7">
    <property type="entry name" value="IRON(III) DICITRATE-BINDING PROTEIN"/>
    <property type="match status" value="1"/>
</dbReference>
<dbReference type="OrthoDB" id="9797850at2"/>
<dbReference type="AlphaFoldDB" id="A0A4P6KKP5"/>
<feature type="domain" description="Fe/B12 periplasmic-binding" evidence="3">
    <location>
        <begin position="59"/>
        <end position="342"/>
    </location>
</feature>
<evidence type="ECO:0000313" key="5">
    <source>
        <dbReference type="Proteomes" id="UP000289260"/>
    </source>
</evidence>
<keyword evidence="5" id="KW-1185">Reference proteome</keyword>
<dbReference type="SUPFAM" id="SSF53807">
    <property type="entry name" value="Helical backbone' metal receptor"/>
    <property type="match status" value="1"/>
</dbReference>
<accession>A0A4P6KKP5</accession>
<dbReference type="PROSITE" id="PS50983">
    <property type="entry name" value="FE_B12_PBP"/>
    <property type="match status" value="1"/>
</dbReference>
<evidence type="ECO:0000313" key="4">
    <source>
        <dbReference type="EMBL" id="QBE50214.1"/>
    </source>
</evidence>
<dbReference type="KEGG" id="ltr:EVS81_05905"/>
<sequence length="342" mass="36190">MRTIPIIATLGAAALLAGCAGAPSVADGGDRDREVAGDAFPATIDNCGTTVEIESPPQRAVSLNQSATEILIALGVEDRVVGTAYQNQHVADDIAEAYESIPLLSDGILKHETLLEAQPDFVYSSFASFLTAENAGERSELHDLGVPTYLTEFDCTYHAAVEGGATFEMLFAEIETVAGIFGVPEAGAQVVADQQRIIAEGLETAERIEGTPKLVWFYSTAASAATPSVAGPGGLPQTVTEMLGAENLFADAETKWPEVSWDEIAQRQPDAIILGDLTRGYPGDTAQEKIDFLKSDPLTKTMDAVIHERFIVVPGQYMDPSMHSVEAITAVADGLVEFGGEG</sequence>
<feature type="signal peptide" evidence="2">
    <location>
        <begin position="1"/>
        <end position="22"/>
    </location>
</feature>
<evidence type="ECO:0000256" key="2">
    <source>
        <dbReference type="SAM" id="SignalP"/>
    </source>
</evidence>
<dbReference type="Proteomes" id="UP000289260">
    <property type="component" value="Chromosome"/>
</dbReference>
<dbReference type="EMBL" id="CP035806">
    <property type="protein sequence ID" value="QBE50214.1"/>
    <property type="molecule type" value="Genomic_DNA"/>
</dbReference>
<feature type="chain" id="PRO_5020999539" evidence="2">
    <location>
        <begin position="23"/>
        <end position="342"/>
    </location>
</feature>
<gene>
    <name evidence="4" type="ORF">EVS81_05905</name>
</gene>
<evidence type="ECO:0000256" key="1">
    <source>
        <dbReference type="ARBA" id="ARBA00008814"/>
    </source>
</evidence>
<reference evidence="4 5" key="1">
    <citation type="submission" date="2019-02" db="EMBL/GenBank/DDBJ databases">
        <authorList>
            <person name="Sun L."/>
            <person name="Pan D."/>
            <person name="Wu X."/>
        </authorList>
    </citation>
    <scope>NUCLEOTIDE SEQUENCE [LARGE SCALE GENOMIC DNA]</scope>
    <source>
        <strain evidence="4 5">JW-1</strain>
    </source>
</reference>
<dbReference type="InterPro" id="IPR002491">
    <property type="entry name" value="ABC_transptr_periplasmic_BD"/>
</dbReference>
<dbReference type="PROSITE" id="PS51257">
    <property type="entry name" value="PROKAR_LIPOPROTEIN"/>
    <property type="match status" value="1"/>
</dbReference>
<dbReference type="InterPro" id="IPR050902">
    <property type="entry name" value="ABC_Transporter_SBP"/>
</dbReference>
<name>A0A4P6KKP5_9MICO</name>
<dbReference type="Gene3D" id="3.40.50.1980">
    <property type="entry name" value="Nitrogenase molybdenum iron protein domain"/>
    <property type="match status" value="2"/>
</dbReference>
<keyword evidence="2" id="KW-0732">Signal</keyword>
<dbReference type="Pfam" id="PF01497">
    <property type="entry name" value="Peripla_BP_2"/>
    <property type="match status" value="1"/>
</dbReference>
<protein>
    <submittedName>
        <fullName evidence="4">ABC transporter substrate-binding protein</fullName>
    </submittedName>
</protein>
<comment type="similarity">
    <text evidence="1">Belongs to the bacterial solute-binding protein 8 family.</text>
</comment>